<dbReference type="Proteomes" id="UP000014500">
    <property type="component" value="Unassembled WGS sequence"/>
</dbReference>
<name>T1JL98_STRMM</name>
<accession>T1JL98</accession>
<evidence type="ECO:0000313" key="1">
    <source>
        <dbReference type="EnsemblMetazoa" id="SMAR014628-PA"/>
    </source>
</evidence>
<organism evidence="1 2">
    <name type="scientific">Strigamia maritima</name>
    <name type="common">European centipede</name>
    <name type="synonym">Geophilus maritimus</name>
    <dbReference type="NCBI Taxonomy" id="126957"/>
    <lineage>
        <taxon>Eukaryota</taxon>
        <taxon>Metazoa</taxon>
        <taxon>Ecdysozoa</taxon>
        <taxon>Arthropoda</taxon>
        <taxon>Myriapoda</taxon>
        <taxon>Chilopoda</taxon>
        <taxon>Pleurostigmophora</taxon>
        <taxon>Geophilomorpha</taxon>
        <taxon>Linotaeniidae</taxon>
        <taxon>Strigamia</taxon>
    </lineage>
</organism>
<dbReference type="HOGENOM" id="CLU_1436120_0_0_1"/>
<evidence type="ECO:0000313" key="2">
    <source>
        <dbReference type="Proteomes" id="UP000014500"/>
    </source>
</evidence>
<protein>
    <submittedName>
        <fullName evidence="1">Uncharacterized protein</fullName>
    </submittedName>
</protein>
<reference evidence="2" key="1">
    <citation type="submission" date="2011-05" db="EMBL/GenBank/DDBJ databases">
        <authorList>
            <person name="Richards S.R."/>
            <person name="Qu J."/>
            <person name="Jiang H."/>
            <person name="Jhangiani S.N."/>
            <person name="Agravi P."/>
            <person name="Goodspeed R."/>
            <person name="Gross S."/>
            <person name="Mandapat C."/>
            <person name="Jackson L."/>
            <person name="Mathew T."/>
            <person name="Pu L."/>
            <person name="Thornton R."/>
            <person name="Saada N."/>
            <person name="Wilczek-Boney K.B."/>
            <person name="Lee S."/>
            <person name="Kovar C."/>
            <person name="Wu Y."/>
            <person name="Scherer S.E."/>
            <person name="Worley K.C."/>
            <person name="Muzny D.M."/>
            <person name="Gibbs R."/>
        </authorList>
    </citation>
    <scope>NUCLEOTIDE SEQUENCE</scope>
    <source>
        <strain evidence="2">Brora</strain>
    </source>
</reference>
<dbReference type="eggNOG" id="KOG3686">
    <property type="taxonomic scope" value="Eukaryota"/>
</dbReference>
<keyword evidence="2" id="KW-1185">Reference proteome</keyword>
<dbReference type="AlphaFoldDB" id="T1JL98"/>
<proteinExistence type="predicted"/>
<sequence>MDFRRHQRLLPPYRPSLGIPKRDRSKSLVVDRVAPLITLDKTFLEPCQPRRRSTSSSSTELVNRRGFFSRRPYGSVELLAHCENEGSELSSRRFRVECGERADKDDMYSSPSTPVLENPEYQTRWYFNASKLRRDGFGTGTILILNLGQRHKQPMRTSVPCHTLEKNRYAKDLFALLTAQAFDTEIEIS</sequence>
<reference evidence="1" key="2">
    <citation type="submission" date="2015-02" db="UniProtKB">
        <authorList>
            <consortium name="EnsemblMetazoa"/>
        </authorList>
    </citation>
    <scope>IDENTIFICATION</scope>
</reference>
<dbReference type="EMBL" id="JH431781">
    <property type="status" value="NOT_ANNOTATED_CDS"/>
    <property type="molecule type" value="Genomic_DNA"/>
</dbReference>
<dbReference type="EnsemblMetazoa" id="SMAR014628-RA">
    <property type="protein sequence ID" value="SMAR014628-PA"/>
    <property type="gene ID" value="SMAR014628"/>
</dbReference>
<dbReference type="STRING" id="126957.T1JL98"/>